<keyword evidence="6" id="KW-1015">Disulfide bond</keyword>
<dbReference type="InterPro" id="IPR008972">
    <property type="entry name" value="Cupredoxin"/>
</dbReference>
<reference evidence="13" key="1">
    <citation type="submission" date="2019-11" db="EMBL/GenBank/DDBJ databases">
        <authorList>
            <person name="Liu Y."/>
            <person name="Hou J."/>
            <person name="Li T.-Q."/>
            <person name="Guan C.-H."/>
            <person name="Wu X."/>
            <person name="Wu H.-Z."/>
            <person name="Ling F."/>
            <person name="Zhang R."/>
            <person name="Shi X.-G."/>
            <person name="Ren J.-P."/>
            <person name="Chen E.-F."/>
            <person name="Sun J.-M."/>
        </authorList>
    </citation>
    <scope>NUCLEOTIDE SEQUENCE</scope>
    <source>
        <strain evidence="13">Adult_tree_wgs_1</strain>
        <tissue evidence="13">Leaves</tissue>
    </source>
</reference>
<evidence type="ECO:0000313" key="14">
    <source>
        <dbReference type="Proteomes" id="UP000626092"/>
    </source>
</evidence>
<feature type="domain" description="Phytocyanin" evidence="12">
    <location>
        <begin position="28"/>
        <end position="130"/>
    </location>
</feature>
<proteinExistence type="inferred from homology"/>
<evidence type="ECO:0000256" key="2">
    <source>
        <dbReference type="ARBA" id="ARBA00022475"/>
    </source>
</evidence>
<dbReference type="PANTHER" id="PTHR33021:SF234">
    <property type="entry name" value="EARLY NODULIN-LIKE PROTEIN 7"/>
    <property type="match status" value="1"/>
</dbReference>
<evidence type="ECO:0000313" key="13">
    <source>
        <dbReference type="EMBL" id="KAF7124013.1"/>
    </source>
</evidence>
<dbReference type="InterPro" id="IPR041846">
    <property type="entry name" value="ENL_dom"/>
</dbReference>
<evidence type="ECO:0000256" key="5">
    <source>
        <dbReference type="ARBA" id="ARBA00023136"/>
    </source>
</evidence>
<dbReference type="GO" id="GO:0005886">
    <property type="term" value="C:plasma membrane"/>
    <property type="evidence" value="ECO:0007669"/>
    <property type="project" value="UniProtKB-SubCell"/>
</dbReference>
<evidence type="ECO:0000256" key="8">
    <source>
        <dbReference type="ARBA" id="ARBA00023288"/>
    </source>
</evidence>
<comment type="caution">
    <text evidence="13">The sequence shown here is derived from an EMBL/GenBank/DDBJ whole genome shotgun (WGS) entry which is preliminary data.</text>
</comment>
<protein>
    <recommendedName>
        <fullName evidence="12">Phytocyanin domain-containing protein</fullName>
    </recommendedName>
</protein>
<evidence type="ECO:0000256" key="9">
    <source>
        <dbReference type="ARBA" id="ARBA00035011"/>
    </source>
</evidence>
<evidence type="ECO:0000259" key="12">
    <source>
        <dbReference type="PROSITE" id="PS51485"/>
    </source>
</evidence>
<keyword evidence="7" id="KW-0325">Glycoprotein</keyword>
<keyword evidence="4 11" id="KW-0732">Signal</keyword>
<dbReference type="PROSITE" id="PS51485">
    <property type="entry name" value="PHYTOCYANIN"/>
    <property type="match status" value="1"/>
</dbReference>
<dbReference type="PANTHER" id="PTHR33021">
    <property type="entry name" value="BLUE COPPER PROTEIN"/>
    <property type="match status" value="1"/>
</dbReference>
<evidence type="ECO:0000256" key="10">
    <source>
        <dbReference type="SAM" id="Phobius"/>
    </source>
</evidence>
<dbReference type="Proteomes" id="UP000626092">
    <property type="component" value="Unassembled WGS sequence"/>
</dbReference>
<dbReference type="GO" id="GO:0098552">
    <property type="term" value="C:side of membrane"/>
    <property type="evidence" value="ECO:0007669"/>
    <property type="project" value="UniProtKB-KW"/>
</dbReference>
<dbReference type="InterPro" id="IPR039391">
    <property type="entry name" value="Phytocyanin-like"/>
</dbReference>
<keyword evidence="2" id="KW-1003">Cell membrane</keyword>
<dbReference type="InterPro" id="IPR003245">
    <property type="entry name" value="Phytocyanin_dom"/>
</dbReference>
<organism evidence="13 14">
    <name type="scientific">Rhododendron simsii</name>
    <name type="common">Sims's rhododendron</name>
    <dbReference type="NCBI Taxonomy" id="118357"/>
    <lineage>
        <taxon>Eukaryota</taxon>
        <taxon>Viridiplantae</taxon>
        <taxon>Streptophyta</taxon>
        <taxon>Embryophyta</taxon>
        <taxon>Tracheophyta</taxon>
        <taxon>Spermatophyta</taxon>
        <taxon>Magnoliopsida</taxon>
        <taxon>eudicotyledons</taxon>
        <taxon>Gunneridae</taxon>
        <taxon>Pentapetalae</taxon>
        <taxon>asterids</taxon>
        <taxon>Ericales</taxon>
        <taxon>Ericaceae</taxon>
        <taxon>Ericoideae</taxon>
        <taxon>Rhodoreae</taxon>
        <taxon>Rhododendron</taxon>
    </lineage>
</organism>
<feature type="chain" id="PRO_5032377758" description="Phytocyanin domain-containing protein" evidence="11">
    <location>
        <begin position="20"/>
        <end position="189"/>
    </location>
</feature>
<accession>A0A834G3E6</accession>
<comment type="subcellular location">
    <subcellularLocation>
        <location evidence="1">Cell membrane</location>
        <topology evidence="1">Lipid-anchor</topology>
        <topology evidence="1">GPI-anchor</topology>
    </subcellularLocation>
</comment>
<comment type="similarity">
    <text evidence="9">Belongs to the early nodulin-like (ENODL) family.</text>
</comment>
<dbReference type="OrthoDB" id="1933543at2759"/>
<evidence type="ECO:0000256" key="3">
    <source>
        <dbReference type="ARBA" id="ARBA00022622"/>
    </source>
</evidence>
<keyword evidence="5 10" id="KW-0472">Membrane</keyword>
<name>A0A834G3E6_RHOSS</name>
<feature type="signal peptide" evidence="11">
    <location>
        <begin position="1"/>
        <end position="19"/>
    </location>
</feature>
<dbReference type="AlphaFoldDB" id="A0A834G3E6"/>
<keyword evidence="14" id="KW-1185">Reference proteome</keyword>
<evidence type="ECO:0000256" key="7">
    <source>
        <dbReference type="ARBA" id="ARBA00023180"/>
    </source>
</evidence>
<dbReference type="SUPFAM" id="SSF49503">
    <property type="entry name" value="Cupredoxins"/>
    <property type="match status" value="1"/>
</dbReference>
<sequence>MASLFRLVFAVFLMMLLSAIDNPVGASKEIKVGGAEGWRQPGVNDSAMYNQWAARHRFHVGDSLRFQYKNDSVLVVDKYGYFHCNTTNPISTFEDGSTLVTIERPGPAYFTSGDPDHCKNGQRLAIEVMGLHPIARSPPSIAYPPQSYMAVSPSPVSSSGESVPMAALAVVSVSMGLVTSFVTYLAFAP</sequence>
<dbReference type="CDD" id="cd11019">
    <property type="entry name" value="OsENODL1_like"/>
    <property type="match status" value="1"/>
</dbReference>
<dbReference type="Pfam" id="PF02298">
    <property type="entry name" value="Cu_bind_like"/>
    <property type="match status" value="1"/>
</dbReference>
<dbReference type="EMBL" id="WJXA01000012">
    <property type="protein sequence ID" value="KAF7124013.1"/>
    <property type="molecule type" value="Genomic_DNA"/>
</dbReference>
<keyword evidence="10" id="KW-0812">Transmembrane</keyword>
<feature type="transmembrane region" description="Helical" evidence="10">
    <location>
        <begin position="165"/>
        <end position="187"/>
    </location>
</feature>
<keyword evidence="10" id="KW-1133">Transmembrane helix</keyword>
<evidence type="ECO:0000256" key="6">
    <source>
        <dbReference type="ARBA" id="ARBA00023157"/>
    </source>
</evidence>
<gene>
    <name evidence="13" type="ORF">RHSIM_Rhsim12G0202200</name>
</gene>
<dbReference type="Gene3D" id="2.60.40.420">
    <property type="entry name" value="Cupredoxins - blue copper proteins"/>
    <property type="match status" value="1"/>
</dbReference>
<dbReference type="GO" id="GO:0009055">
    <property type="term" value="F:electron transfer activity"/>
    <property type="evidence" value="ECO:0007669"/>
    <property type="project" value="InterPro"/>
</dbReference>
<evidence type="ECO:0000256" key="4">
    <source>
        <dbReference type="ARBA" id="ARBA00022729"/>
    </source>
</evidence>
<evidence type="ECO:0000256" key="11">
    <source>
        <dbReference type="SAM" id="SignalP"/>
    </source>
</evidence>
<keyword evidence="8" id="KW-0449">Lipoprotein</keyword>
<evidence type="ECO:0000256" key="1">
    <source>
        <dbReference type="ARBA" id="ARBA00004609"/>
    </source>
</evidence>
<dbReference type="FunFam" id="2.60.40.420:FF:000010">
    <property type="entry name" value="Early nodulin-like protein 1"/>
    <property type="match status" value="1"/>
</dbReference>
<keyword evidence="3" id="KW-0336">GPI-anchor</keyword>